<comment type="function">
    <text evidence="4">Methylates ribosomal protein uL3 on a specific glutamine residue.</text>
</comment>
<dbReference type="PIRSF" id="PIRSF037167">
    <property type="entry name" value="Mtase_YfcB_prd"/>
    <property type="match status" value="1"/>
</dbReference>
<accession>A0A3S0JUZ2</accession>
<evidence type="ECO:0000256" key="1">
    <source>
        <dbReference type="ARBA" id="ARBA00022603"/>
    </source>
</evidence>
<keyword evidence="3 4" id="KW-0949">S-adenosyl-L-methionine</keyword>
<dbReference type="GO" id="GO:0032259">
    <property type="term" value="P:methylation"/>
    <property type="evidence" value="ECO:0007669"/>
    <property type="project" value="UniProtKB-KW"/>
</dbReference>
<dbReference type="InterPro" id="IPR007848">
    <property type="entry name" value="Small_mtfrase_dom"/>
</dbReference>
<evidence type="ECO:0000256" key="4">
    <source>
        <dbReference type="HAMAP-Rule" id="MF_02125"/>
    </source>
</evidence>
<dbReference type="InterPro" id="IPR002052">
    <property type="entry name" value="DNA_methylase_N6_adenine_CS"/>
</dbReference>
<evidence type="ECO:0000313" key="7">
    <source>
        <dbReference type="EMBL" id="RTQ98055.1"/>
    </source>
</evidence>
<dbReference type="GO" id="GO:0005829">
    <property type="term" value="C:cytosol"/>
    <property type="evidence" value="ECO:0007669"/>
    <property type="project" value="TreeGrafter"/>
</dbReference>
<dbReference type="HAMAP" id="MF_02125">
    <property type="entry name" value="L3_methyltr_PrmB"/>
    <property type="match status" value="1"/>
</dbReference>
<reference evidence="7 8" key="1">
    <citation type="submission" date="2018-12" db="EMBL/GenBank/DDBJ databases">
        <authorList>
            <person name="Yu L."/>
        </authorList>
    </citation>
    <scope>NUCLEOTIDE SEQUENCE [LARGE SCALE GENOMIC DNA]</scope>
    <source>
        <strain evidence="7 8">11S</strain>
    </source>
</reference>
<feature type="domain" description="Methyltransferase small" evidence="6">
    <location>
        <begin position="188"/>
        <end position="271"/>
    </location>
</feature>
<evidence type="ECO:0000313" key="8">
    <source>
        <dbReference type="Proteomes" id="UP000267400"/>
    </source>
</evidence>
<dbReference type="PANTHER" id="PTHR47806:SF1">
    <property type="entry name" value="RIBOSOMAL PROTEIN UL3 GLUTAMINE METHYLTRANSFERASE"/>
    <property type="match status" value="1"/>
</dbReference>
<dbReference type="PROSITE" id="PS00092">
    <property type="entry name" value="N6_MTASE"/>
    <property type="match status" value="1"/>
</dbReference>
<dbReference type="GO" id="GO:0005840">
    <property type="term" value="C:ribosome"/>
    <property type="evidence" value="ECO:0007669"/>
    <property type="project" value="UniProtKB-KW"/>
</dbReference>
<comment type="similarity">
    <text evidence="4">Belongs to the protein N5-glutamine methyltransferase family. PrmB subfamily.</text>
</comment>
<evidence type="ECO:0000256" key="5">
    <source>
        <dbReference type="SAM" id="MobiDB-lite"/>
    </source>
</evidence>
<dbReference type="Pfam" id="PF05175">
    <property type="entry name" value="MTS"/>
    <property type="match status" value="1"/>
</dbReference>
<dbReference type="EC" id="2.1.1.298" evidence="4"/>
<organism evidence="7 8">
    <name type="scientific">Halomonas nitroreducens</name>
    <dbReference type="NCBI Taxonomy" id="447425"/>
    <lineage>
        <taxon>Bacteria</taxon>
        <taxon>Pseudomonadati</taxon>
        <taxon>Pseudomonadota</taxon>
        <taxon>Gammaproteobacteria</taxon>
        <taxon>Oceanospirillales</taxon>
        <taxon>Halomonadaceae</taxon>
        <taxon>Halomonas</taxon>
    </lineage>
</organism>
<proteinExistence type="inferred from homology"/>
<keyword evidence="7" id="KW-0687">Ribonucleoprotein</keyword>
<dbReference type="SUPFAM" id="SSF53335">
    <property type="entry name" value="S-adenosyl-L-methionine-dependent methyltransferases"/>
    <property type="match status" value="1"/>
</dbReference>
<dbReference type="InterPro" id="IPR004556">
    <property type="entry name" value="HemK-like"/>
</dbReference>
<dbReference type="NCBIfam" id="TIGR03533">
    <property type="entry name" value="L3_gln_methyl"/>
    <property type="match status" value="1"/>
</dbReference>
<gene>
    <name evidence="4" type="primary">prmB</name>
    <name evidence="7" type="ORF">EKG36_19455</name>
</gene>
<dbReference type="PANTHER" id="PTHR47806">
    <property type="entry name" value="50S RIBOSOMAL PROTEIN L3 GLUTAMINE METHYLTRANSFERASE"/>
    <property type="match status" value="1"/>
</dbReference>
<dbReference type="OrthoDB" id="9800643at2"/>
<dbReference type="AlphaFoldDB" id="A0A3S0JUZ2"/>
<dbReference type="CDD" id="cd02440">
    <property type="entry name" value="AdoMet_MTases"/>
    <property type="match status" value="1"/>
</dbReference>
<keyword evidence="2 4" id="KW-0808">Transferase</keyword>
<dbReference type="InterPro" id="IPR029063">
    <property type="entry name" value="SAM-dependent_MTases_sf"/>
</dbReference>
<evidence type="ECO:0000259" key="6">
    <source>
        <dbReference type="Pfam" id="PF05175"/>
    </source>
</evidence>
<dbReference type="EMBL" id="RXNS01000027">
    <property type="protein sequence ID" value="RTQ98055.1"/>
    <property type="molecule type" value="Genomic_DNA"/>
</dbReference>
<keyword evidence="8" id="KW-1185">Reference proteome</keyword>
<keyword evidence="7" id="KW-0689">Ribosomal protein</keyword>
<comment type="catalytic activity">
    <reaction evidence="4">
        <text>L-glutaminyl-[ribosomal protein uL3] + S-adenosyl-L-methionine = N(5)-methyl-L-glutaminyl-[ribosomal protein uL3] + S-adenosyl-L-homocysteine + H(+)</text>
        <dbReference type="Rhea" id="RHEA:45020"/>
        <dbReference type="Rhea" id="RHEA-COMP:11063"/>
        <dbReference type="Rhea" id="RHEA-COMP:11064"/>
        <dbReference type="ChEBI" id="CHEBI:15378"/>
        <dbReference type="ChEBI" id="CHEBI:30011"/>
        <dbReference type="ChEBI" id="CHEBI:57856"/>
        <dbReference type="ChEBI" id="CHEBI:59789"/>
        <dbReference type="ChEBI" id="CHEBI:61891"/>
        <dbReference type="EC" id="2.1.1.298"/>
    </reaction>
</comment>
<dbReference type="GO" id="GO:0003676">
    <property type="term" value="F:nucleic acid binding"/>
    <property type="evidence" value="ECO:0007669"/>
    <property type="project" value="InterPro"/>
</dbReference>
<dbReference type="InterPro" id="IPR017127">
    <property type="entry name" value="Ribosome_uL3_MTase"/>
</dbReference>
<name>A0A3S0JUZ2_9GAMM</name>
<feature type="compositionally biased region" description="Low complexity" evidence="5">
    <location>
        <begin position="25"/>
        <end position="37"/>
    </location>
</feature>
<keyword evidence="1 4" id="KW-0489">Methyltransferase</keyword>
<sequence length="360" mass="38879">MAPSWVGGEGPVYRPWRGCEPPPRVQSVASRRSSQPSTTGCPVAESPASSSSSTLALADDALVEGLVTLRDCLRWTASEFHLAGLHYGHGTASAWDEAVALTLGALHLPWDVDPGVQDARLLPLERARIVGLVRERITTRRPLPYLLGEAFFAGVPFSVDERVLIPRSPIAELIEHGFGAWFPFEPPARVLDLCTGSGCIGIATALHLPTCEVDLADVSAEALEVARINITRHDVGDRVRAVESDVFDGLAGRRYDLIVSNPPYVDARDLTTMPAEFRHEPGLALGAGRDGLDIVRRILREARAHLSDDGVLIVEVGNSDHHLEAAFPEVPFLWLEFERGGQGVFALTAAELDAHAASFS</sequence>
<dbReference type="GO" id="GO:0036009">
    <property type="term" value="F:protein-glutamine N-methyltransferase activity"/>
    <property type="evidence" value="ECO:0007669"/>
    <property type="project" value="UniProtKB-UniRule"/>
</dbReference>
<feature type="region of interest" description="Disordered" evidence="5">
    <location>
        <begin position="1"/>
        <end position="50"/>
    </location>
</feature>
<dbReference type="Gene3D" id="3.40.50.150">
    <property type="entry name" value="Vaccinia Virus protein VP39"/>
    <property type="match status" value="1"/>
</dbReference>
<evidence type="ECO:0000256" key="3">
    <source>
        <dbReference type="ARBA" id="ARBA00022691"/>
    </source>
</evidence>
<protein>
    <recommendedName>
        <fullName evidence="4">Ribosomal protein uL3 glutamine methyltransferase</fullName>
        <shortName evidence="4">uL3 MTase</shortName>
        <ecNumber evidence="4">2.1.1.298</ecNumber>
    </recommendedName>
    <alternativeName>
        <fullName evidence="4">N5-glutamine methyltransferase PrmB</fullName>
    </alternativeName>
</protein>
<dbReference type="Proteomes" id="UP000267400">
    <property type="component" value="Unassembled WGS sequence"/>
</dbReference>
<evidence type="ECO:0000256" key="2">
    <source>
        <dbReference type="ARBA" id="ARBA00022679"/>
    </source>
</evidence>
<comment type="caution">
    <text evidence="7">The sequence shown here is derived from an EMBL/GenBank/DDBJ whole genome shotgun (WGS) entry which is preliminary data.</text>
</comment>
<dbReference type="NCBIfam" id="TIGR00536">
    <property type="entry name" value="hemK_fam"/>
    <property type="match status" value="1"/>
</dbReference>